<keyword evidence="2" id="KW-1185">Reference proteome</keyword>
<accession>A0ABV4SLR0</accession>
<sequence length="153" mass="16300">MAWDEWEQLKGEAAQRRGAGMQLNQAPPAGGGDLIVRQDDLGAVGHEAFSLHTRLGKQVDIAGAGADEHGSGTTMQAAAELKSHHFGAGGELETTVELWTSQVKSVLQACAHISNHLDYSKRLHSHDDAKIAAEVRNRDGSAVSVSSLDGYFK</sequence>
<dbReference type="EMBL" id="JBGOSP010000012">
    <property type="protein sequence ID" value="MFA3839397.1"/>
    <property type="molecule type" value="Genomic_DNA"/>
</dbReference>
<name>A0ABV4SLR0_9ACTN</name>
<gene>
    <name evidence="1" type="ORF">ACEG43_24990</name>
</gene>
<reference evidence="1 2" key="1">
    <citation type="submission" date="2024-08" db="EMBL/GenBank/DDBJ databases">
        <title>Genome sequence of Streptomyces aureus CACIA-1.46HGO.</title>
        <authorList>
            <person name="Evangelista-Martinez Z."/>
        </authorList>
    </citation>
    <scope>NUCLEOTIDE SEQUENCE [LARGE SCALE GENOMIC DNA]</scope>
    <source>
        <strain evidence="1 2">CACIA-1.46HGO</strain>
    </source>
</reference>
<comment type="caution">
    <text evidence="1">The sequence shown here is derived from an EMBL/GenBank/DDBJ whole genome shotgun (WGS) entry which is preliminary data.</text>
</comment>
<proteinExistence type="predicted"/>
<evidence type="ECO:0000313" key="2">
    <source>
        <dbReference type="Proteomes" id="UP001571476"/>
    </source>
</evidence>
<organism evidence="1 2">
    <name type="scientific">Streptomyces aureus</name>
    <dbReference type="NCBI Taxonomy" id="193461"/>
    <lineage>
        <taxon>Bacteria</taxon>
        <taxon>Bacillati</taxon>
        <taxon>Actinomycetota</taxon>
        <taxon>Actinomycetes</taxon>
        <taxon>Kitasatosporales</taxon>
        <taxon>Streptomycetaceae</taxon>
        <taxon>Streptomyces</taxon>
    </lineage>
</organism>
<evidence type="ECO:0000313" key="1">
    <source>
        <dbReference type="EMBL" id="MFA3839397.1"/>
    </source>
</evidence>
<dbReference type="Proteomes" id="UP001571476">
    <property type="component" value="Unassembled WGS sequence"/>
</dbReference>
<evidence type="ECO:0008006" key="3">
    <source>
        <dbReference type="Google" id="ProtNLM"/>
    </source>
</evidence>
<protein>
    <recommendedName>
        <fullName evidence="3">AG1 protein</fullName>
    </recommendedName>
</protein>
<dbReference type="RefSeq" id="WP_372564217.1">
    <property type="nucleotide sequence ID" value="NZ_JBGOSP010000012.1"/>
</dbReference>